<feature type="domain" description="Alanine racemase N-terminal" evidence="1">
    <location>
        <begin position="57"/>
        <end position="226"/>
    </location>
</feature>
<dbReference type="InterPro" id="IPR001608">
    <property type="entry name" value="Ala_racemase_N"/>
</dbReference>
<evidence type="ECO:0000313" key="3">
    <source>
        <dbReference type="EMBL" id="PJZ92435.1"/>
    </source>
</evidence>
<proteinExistence type="predicted"/>
<reference evidence="3" key="1">
    <citation type="submission" date="2017-07" db="EMBL/GenBank/DDBJ databases">
        <title>Leptospira spp. isolated from tropical soils.</title>
        <authorList>
            <person name="Thibeaux R."/>
            <person name="Iraola G."/>
            <person name="Ferres I."/>
            <person name="Bierque E."/>
            <person name="Girault D."/>
            <person name="Soupe-Gilbert M.-E."/>
            <person name="Picardeau M."/>
            <person name="Goarant C."/>
        </authorList>
    </citation>
    <scope>NUCLEOTIDE SEQUENCE [LARGE SCALE GENOMIC DNA]</scope>
    <source>
        <strain evidence="3">ATI7-C-A5</strain>
    </source>
</reference>
<comment type="caution">
    <text evidence="3">The sequence shown here is derived from an EMBL/GenBank/DDBJ whole genome shotgun (WGS) entry which is preliminary data.</text>
</comment>
<dbReference type="PANTHER" id="PTHR28004">
    <property type="entry name" value="ZGC:162816-RELATED"/>
    <property type="match status" value="1"/>
</dbReference>
<evidence type="ECO:0000313" key="2">
    <source>
        <dbReference type="EMBL" id="MDV6236247.1"/>
    </source>
</evidence>
<dbReference type="EMBL" id="NPEF01000136">
    <property type="protein sequence ID" value="PJZ92435.1"/>
    <property type="molecule type" value="Genomic_DNA"/>
</dbReference>
<dbReference type="InterPro" id="IPR051466">
    <property type="entry name" value="D-amino_acid_metab_enzyme"/>
</dbReference>
<organism evidence="3">
    <name type="scientific">Leptospira ellisii</name>
    <dbReference type="NCBI Taxonomy" id="2023197"/>
    <lineage>
        <taxon>Bacteria</taxon>
        <taxon>Pseudomonadati</taxon>
        <taxon>Spirochaetota</taxon>
        <taxon>Spirochaetia</taxon>
        <taxon>Leptospirales</taxon>
        <taxon>Leptospiraceae</taxon>
        <taxon>Leptospira</taxon>
    </lineage>
</organism>
<keyword evidence="4" id="KW-1185">Reference proteome</keyword>
<dbReference type="GO" id="GO:0008721">
    <property type="term" value="F:D-serine ammonia-lyase activity"/>
    <property type="evidence" value="ECO:0007669"/>
    <property type="project" value="TreeGrafter"/>
</dbReference>
<dbReference type="PANTHER" id="PTHR28004:SF2">
    <property type="entry name" value="D-SERINE DEHYDRATASE"/>
    <property type="match status" value="1"/>
</dbReference>
<protein>
    <submittedName>
        <fullName evidence="3">Alanine racemase</fullName>
        <ecNumber evidence="2">5.1.1.1</ecNumber>
    </submittedName>
</protein>
<dbReference type="GO" id="GO:0036088">
    <property type="term" value="P:D-serine catabolic process"/>
    <property type="evidence" value="ECO:0007669"/>
    <property type="project" value="TreeGrafter"/>
</dbReference>
<dbReference type="InterPro" id="IPR029066">
    <property type="entry name" value="PLP-binding_barrel"/>
</dbReference>
<sequence length="430" mass="48062">MEFINSKTITFAAILLAALLLFWSKPKDKGEPYSPYFKSLNEELKRNGPGKPVVLLDLDRLDGNLDLLKSRLSPPLRYRVVVKSLPSLDLLRYIVRATGSKRLMVFHSGDIVMLLSDPEFGTFDILLGKPMPIAAIREIHSKTNPALFQKIRWLIDTEERLNQYLGFAEEKNLKLSAVLEIDIGLHRGGFTDPKSVLPAMETIRRNRKRIVFSGFMGYEPHVASVPVVFGDKLRAVEDALRNSLKVYSNFVDLSRSEFPDLFEGDLVFNGGGSKTYRFYQKFGTETVNDVSVGSALVKPTDFDVESLEEHQPAVFIAAPVLKRLQGANIPFLESVSFLFPLWDPNQEITYFTYGGAFSAKKESPKGLQDNSLFGASTNQGILNGSSKTGLVPDDSVFFRPTQSEKVMGELGEIHLLRGGKLSGKWKTFVN</sequence>
<dbReference type="RefSeq" id="WP_100765297.1">
    <property type="nucleotide sequence ID" value="NZ_NPEF02000012.1"/>
</dbReference>
<dbReference type="AlphaFoldDB" id="A0A2N0B7A7"/>
<keyword evidence="2" id="KW-0413">Isomerase</keyword>
<dbReference type="GO" id="GO:0008784">
    <property type="term" value="F:alanine racemase activity"/>
    <property type="evidence" value="ECO:0007669"/>
    <property type="project" value="UniProtKB-EC"/>
</dbReference>
<dbReference type="OrthoDB" id="339576at2"/>
<evidence type="ECO:0000259" key="1">
    <source>
        <dbReference type="Pfam" id="PF01168"/>
    </source>
</evidence>
<dbReference type="SUPFAM" id="SSF51419">
    <property type="entry name" value="PLP-binding barrel"/>
    <property type="match status" value="1"/>
</dbReference>
<gene>
    <name evidence="2" type="ORF">CH379_011490</name>
    <name evidence="3" type="ORF">CH379_13145</name>
</gene>
<reference evidence="2 4" key="2">
    <citation type="journal article" date="2018" name="Microb. Genom.">
        <title>Deciphering the unexplored Leptospira diversity from soils uncovers genomic evolution to virulence.</title>
        <authorList>
            <person name="Thibeaux R."/>
            <person name="Iraola G."/>
            <person name="Ferres I."/>
            <person name="Bierque E."/>
            <person name="Girault D."/>
            <person name="Soupe-Gilbert M.E."/>
            <person name="Picardeau M."/>
            <person name="Goarant C."/>
        </authorList>
    </citation>
    <scope>NUCLEOTIDE SEQUENCE [LARGE SCALE GENOMIC DNA]</scope>
    <source>
        <strain evidence="2 4">ATI7-C-A5</strain>
    </source>
</reference>
<dbReference type="Pfam" id="PF01168">
    <property type="entry name" value="Ala_racemase_N"/>
    <property type="match status" value="1"/>
</dbReference>
<accession>A0A2N0B7A7</accession>
<dbReference type="EMBL" id="NPEF02000012">
    <property type="protein sequence ID" value="MDV6236247.1"/>
    <property type="molecule type" value="Genomic_DNA"/>
</dbReference>
<dbReference type="EC" id="5.1.1.1" evidence="2"/>
<dbReference type="Gene3D" id="3.20.20.10">
    <property type="entry name" value="Alanine racemase"/>
    <property type="match status" value="1"/>
</dbReference>
<evidence type="ECO:0000313" key="4">
    <source>
        <dbReference type="Proteomes" id="UP000232122"/>
    </source>
</evidence>
<reference evidence="2" key="3">
    <citation type="submission" date="2023-10" db="EMBL/GenBank/DDBJ databases">
        <authorList>
            <person name="Picardeau M."/>
            <person name="Thibeaux R."/>
        </authorList>
    </citation>
    <scope>NUCLEOTIDE SEQUENCE</scope>
    <source>
        <strain evidence="2">ATI7-C-A5</strain>
    </source>
</reference>
<name>A0A2N0B7A7_9LEPT</name>
<dbReference type="Proteomes" id="UP000232122">
    <property type="component" value="Unassembled WGS sequence"/>
</dbReference>